<evidence type="ECO:0000256" key="1">
    <source>
        <dbReference type="ARBA" id="ARBA00004496"/>
    </source>
</evidence>
<dbReference type="GO" id="GO:0005506">
    <property type="term" value="F:iron ion binding"/>
    <property type="evidence" value="ECO:0007669"/>
    <property type="project" value="InterPro"/>
</dbReference>
<dbReference type="Gene3D" id="3.40.50.1820">
    <property type="entry name" value="alpha/beta hydrolase"/>
    <property type="match status" value="1"/>
</dbReference>
<keyword evidence="2" id="KW-0963">Cytoplasm</keyword>
<name>A0A3L7JG23_9HYPH</name>
<dbReference type="GO" id="GO:0006826">
    <property type="term" value="P:iron ion transport"/>
    <property type="evidence" value="ECO:0007669"/>
    <property type="project" value="InterPro"/>
</dbReference>
<evidence type="ECO:0000256" key="2">
    <source>
        <dbReference type="ARBA" id="ARBA00022490"/>
    </source>
</evidence>
<evidence type="ECO:0000256" key="4">
    <source>
        <dbReference type="ARBA" id="ARBA00024201"/>
    </source>
</evidence>
<keyword evidence="7" id="KW-1185">Reference proteome</keyword>
<dbReference type="InterPro" id="IPR014756">
    <property type="entry name" value="Ig_E-set"/>
</dbReference>
<dbReference type="Gene3D" id="2.60.40.10">
    <property type="entry name" value="Immunoglobulins"/>
    <property type="match status" value="1"/>
</dbReference>
<keyword evidence="3" id="KW-0378">Hydrolase</keyword>
<sequence length="536" mass="58793">MPRLSDLAGAGILITLVAGLNGPAICAEKPAEIAMDQSQSAVLETRRATADFRLRARKGDYIRGRARVESGRITLDLLDRKGVSSRRLVTDGAGDNRFFFMVQEDDPLLRATAERAESAITLIIDRQVASEQQRKEETYLSPRLNALAEKLPDTTALETFWEEVKAEGTPIVEDASDGMKIVTFLARGAKRNVRILSAPSGDHEEMSRLAGTDIWYMSFSVPDTALLSYQIAPDVPDVPGNARDRRVAILATSKADPLNKHPWPADAPDAFNQESTLALENAPRAEWAEESGGAKGEIRRLSVRSEQLGNERDVYFYTPAGFDPSHPDNLLLFVFDAEKFLKAIPTPRILDNMIAEDALPPTAAVFISPIDSTTRGKELAPNANFANFVAETLLPLAEKEFGIDATPDRTIIAGSSFGGLAATSVAWSHPDSFGNVISLSGSFWWHADDAPPGRDNEVAWEIARADKKDLRYFLAAGLFEVGRRGTAAILDMNRQLRDVLVAKGYPLFYQEYAGGHDEFMWRIALADGLLALFGEE</sequence>
<protein>
    <submittedName>
        <fullName evidence="6">DUF3327 domain-containing protein</fullName>
    </submittedName>
</protein>
<dbReference type="InterPro" id="IPR050583">
    <property type="entry name" value="Mycobacterial_A85_antigen"/>
</dbReference>
<dbReference type="InterPro" id="IPR029058">
    <property type="entry name" value="AB_hydrolase_fold"/>
</dbReference>
<dbReference type="PANTHER" id="PTHR48098:SF3">
    <property type="entry name" value="IRON(III) ENTEROBACTIN ESTERASE"/>
    <property type="match status" value="1"/>
</dbReference>
<dbReference type="Pfam" id="PF00756">
    <property type="entry name" value="Esterase"/>
    <property type="match status" value="1"/>
</dbReference>
<dbReference type="SUPFAM" id="SSF81296">
    <property type="entry name" value="E set domains"/>
    <property type="match status" value="1"/>
</dbReference>
<dbReference type="InterPro" id="IPR021764">
    <property type="entry name" value="Enterochelin_esterase_N"/>
</dbReference>
<feature type="domain" description="Enterochelin esterase N-terminal" evidence="5">
    <location>
        <begin position="182"/>
        <end position="287"/>
    </location>
</feature>
<comment type="caution">
    <text evidence="6">The sequence shown here is derived from an EMBL/GenBank/DDBJ whole genome shotgun (WGS) entry which is preliminary data.</text>
</comment>
<accession>A0A3L7JG23</accession>
<comment type="similarity">
    <text evidence="4">Belongs to the Fes family.</text>
</comment>
<evidence type="ECO:0000259" key="5">
    <source>
        <dbReference type="Pfam" id="PF11806"/>
    </source>
</evidence>
<comment type="subcellular location">
    <subcellularLocation>
        <location evidence="1">Cytoplasm</location>
    </subcellularLocation>
</comment>
<dbReference type="GO" id="GO:0005737">
    <property type="term" value="C:cytoplasm"/>
    <property type="evidence" value="ECO:0007669"/>
    <property type="project" value="UniProtKB-SubCell"/>
</dbReference>
<dbReference type="PANTHER" id="PTHR48098">
    <property type="entry name" value="ENTEROCHELIN ESTERASE-RELATED"/>
    <property type="match status" value="1"/>
</dbReference>
<organism evidence="6 7">
    <name type="scientific">Notoacmeibacter ruber</name>
    <dbReference type="NCBI Taxonomy" id="2670375"/>
    <lineage>
        <taxon>Bacteria</taxon>
        <taxon>Pseudomonadati</taxon>
        <taxon>Pseudomonadota</taxon>
        <taxon>Alphaproteobacteria</taxon>
        <taxon>Hyphomicrobiales</taxon>
        <taxon>Notoacmeibacteraceae</taxon>
        <taxon>Notoacmeibacter</taxon>
    </lineage>
</organism>
<dbReference type="InterPro" id="IPR000801">
    <property type="entry name" value="Esterase-like"/>
</dbReference>
<evidence type="ECO:0000313" key="7">
    <source>
        <dbReference type="Proteomes" id="UP000281094"/>
    </source>
</evidence>
<reference evidence="6 7" key="1">
    <citation type="submission" date="2018-10" db="EMBL/GenBank/DDBJ databases">
        <title>Notoacmeibacter sp. M2BS9Y-3-1, whole genome shotgun sequence.</title>
        <authorList>
            <person name="Tuo L."/>
        </authorList>
    </citation>
    <scope>NUCLEOTIDE SEQUENCE [LARGE SCALE GENOMIC DNA]</scope>
    <source>
        <strain evidence="6 7">M2BS9Y-3-1</strain>
    </source>
</reference>
<dbReference type="EMBL" id="RCWN01000001">
    <property type="protein sequence ID" value="RLQ88561.1"/>
    <property type="molecule type" value="Genomic_DNA"/>
</dbReference>
<dbReference type="SUPFAM" id="SSF53474">
    <property type="entry name" value="alpha/beta-Hydrolases"/>
    <property type="match status" value="1"/>
</dbReference>
<dbReference type="GO" id="GO:0008849">
    <property type="term" value="F:enterochelin esterase activity"/>
    <property type="evidence" value="ECO:0007669"/>
    <property type="project" value="InterPro"/>
</dbReference>
<dbReference type="Pfam" id="PF11806">
    <property type="entry name" value="Enterochelin_N"/>
    <property type="match status" value="1"/>
</dbReference>
<dbReference type="Proteomes" id="UP000281094">
    <property type="component" value="Unassembled WGS sequence"/>
</dbReference>
<evidence type="ECO:0000313" key="6">
    <source>
        <dbReference type="EMBL" id="RLQ88561.1"/>
    </source>
</evidence>
<dbReference type="InterPro" id="IPR013783">
    <property type="entry name" value="Ig-like_fold"/>
</dbReference>
<proteinExistence type="inferred from homology"/>
<gene>
    <name evidence="6" type="ORF">D8780_10415</name>
</gene>
<evidence type="ECO:0000256" key="3">
    <source>
        <dbReference type="ARBA" id="ARBA00022801"/>
    </source>
</evidence>
<dbReference type="AlphaFoldDB" id="A0A3L7JG23"/>